<dbReference type="SUPFAM" id="SSF52540">
    <property type="entry name" value="P-loop containing nucleoside triphosphate hydrolases"/>
    <property type="match status" value="2"/>
</dbReference>
<dbReference type="InterPro" id="IPR027417">
    <property type="entry name" value="P-loop_NTPase"/>
</dbReference>
<dbReference type="GO" id="GO:0005524">
    <property type="term" value="F:ATP binding"/>
    <property type="evidence" value="ECO:0007669"/>
    <property type="project" value="UniProtKB-KW"/>
</dbReference>
<dbReference type="OMA" id="EMENICE"/>
<comment type="caution">
    <text evidence="8">The sequence shown here is derived from an EMBL/GenBank/DDBJ whole genome shotgun (WGS) entry which is preliminary data.</text>
</comment>
<protein>
    <submittedName>
        <fullName evidence="8">DEAD/DEAH box helicase</fullName>
    </submittedName>
</protein>
<dbReference type="SMART" id="SM00490">
    <property type="entry name" value="HELICc"/>
    <property type="match status" value="1"/>
</dbReference>
<evidence type="ECO:0000313" key="8">
    <source>
        <dbReference type="EMBL" id="EZG81189.1"/>
    </source>
</evidence>
<dbReference type="InterPro" id="IPR050474">
    <property type="entry name" value="Hel308_SKI2-like"/>
</dbReference>
<proteinExistence type="predicted"/>
<dbReference type="GeneID" id="22910975"/>
<dbReference type="eggNOG" id="KOG0950">
    <property type="taxonomic scope" value="Eukaryota"/>
</dbReference>
<evidence type="ECO:0000256" key="1">
    <source>
        <dbReference type="ARBA" id="ARBA00022741"/>
    </source>
</evidence>
<keyword evidence="4" id="KW-0067">ATP-binding</keyword>
<dbReference type="PROSITE" id="PS51194">
    <property type="entry name" value="HELICASE_CTER"/>
    <property type="match status" value="1"/>
</dbReference>
<dbReference type="PANTHER" id="PTHR47961">
    <property type="entry name" value="DNA POLYMERASE THETA, PUTATIVE (AFU_ORTHOLOGUE AFUA_1G05260)-RELATED"/>
    <property type="match status" value="1"/>
</dbReference>
<name>A0A023BBV6_GRENI</name>
<dbReference type="Pfam" id="PF00271">
    <property type="entry name" value="Helicase_C"/>
    <property type="match status" value="1"/>
</dbReference>
<feature type="domain" description="Helicase ATP-binding" evidence="6">
    <location>
        <begin position="1"/>
        <end position="220"/>
    </location>
</feature>
<evidence type="ECO:0000256" key="2">
    <source>
        <dbReference type="ARBA" id="ARBA00022801"/>
    </source>
</evidence>
<evidence type="ECO:0000256" key="5">
    <source>
        <dbReference type="SAM" id="MobiDB-lite"/>
    </source>
</evidence>
<dbReference type="PROSITE" id="PS51192">
    <property type="entry name" value="HELICASE_ATP_BIND_1"/>
    <property type="match status" value="1"/>
</dbReference>
<feature type="domain" description="Helicase C-terminal" evidence="7">
    <location>
        <begin position="299"/>
        <end position="489"/>
    </location>
</feature>
<sequence>MIYTAPTSSGKSLVADLVMWTSFYLEFPVDIPRPLCIYLLPFIALVKEKARTLSKIGEELDKKVAPFYFGAPIVNEEDIDVAVCTIEKGSQLVQKYLSCKDRTILTIVIDEFHVFFTQGRGELIENLIIKIKALSERRLGEKRKESLQSSGRRQSSEREEAGPEDVMGEAAALPDGYVTIGATGGLRHYKGEIQIIGMSATFPNRSRLREWLRAVDYEATYRPVELKQYLVLERRTLLCERERQLVPCDPIEVLKPSCGELGSAPVKSAPLKSASLKSASLESAPLEFRQSVLTVPYLALQPYIERNHSALLFCSSRKGCEEWALRLANHCEERSFRPLSPHLTRVVLLLRTSALGTWGTSRAEFWNAVVPYGIGMHHSGMSNSERTIVEEAYRHGVLRVLTATSTLAAGVNLPASRVVFNRPFLGRDFITTMDYRQMCGRAGRTGQGSYGESFLVCQKETDFEKAKTVVLDDLKANRTRSDEAAQRLILQACSLSGEEGLCPNDLHFWLNMSCDEHDLQERQAEHLMNSLIRLGHVIRH</sequence>
<evidence type="ECO:0000256" key="4">
    <source>
        <dbReference type="ARBA" id="ARBA00022840"/>
    </source>
</evidence>
<keyword evidence="2" id="KW-0378">Hydrolase</keyword>
<dbReference type="Gene3D" id="3.40.50.300">
    <property type="entry name" value="P-loop containing nucleotide triphosphate hydrolases"/>
    <property type="match status" value="2"/>
</dbReference>
<organism evidence="8 9">
    <name type="scientific">Gregarina niphandrodes</name>
    <name type="common">Septate eugregarine</name>
    <dbReference type="NCBI Taxonomy" id="110365"/>
    <lineage>
        <taxon>Eukaryota</taxon>
        <taxon>Sar</taxon>
        <taxon>Alveolata</taxon>
        <taxon>Apicomplexa</taxon>
        <taxon>Conoidasida</taxon>
        <taxon>Gregarinasina</taxon>
        <taxon>Eugregarinorida</taxon>
        <taxon>Gregarinidae</taxon>
        <taxon>Gregarina</taxon>
    </lineage>
</organism>
<accession>A0A023BBV6</accession>
<evidence type="ECO:0000259" key="7">
    <source>
        <dbReference type="PROSITE" id="PS51194"/>
    </source>
</evidence>
<dbReference type="Pfam" id="PF00270">
    <property type="entry name" value="DEAD"/>
    <property type="match status" value="1"/>
</dbReference>
<evidence type="ECO:0000313" key="9">
    <source>
        <dbReference type="Proteomes" id="UP000019763"/>
    </source>
</evidence>
<dbReference type="GO" id="GO:0016787">
    <property type="term" value="F:hydrolase activity"/>
    <property type="evidence" value="ECO:0007669"/>
    <property type="project" value="UniProtKB-KW"/>
</dbReference>
<evidence type="ECO:0000256" key="3">
    <source>
        <dbReference type="ARBA" id="ARBA00022806"/>
    </source>
</evidence>
<dbReference type="OrthoDB" id="2320933at2759"/>
<evidence type="ECO:0000259" key="6">
    <source>
        <dbReference type="PROSITE" id="PS51192"/>
    </source>
</evidence>
<dbReference type="RefSeq" id="XP_011134247.1">
    <property type="nucleotide sequence ID" value="XM_011135945.1"/>
</dbReference>
<dbReference type="CDD" id="cd18795">
    <property type="entry name" value="SF2_C_Ski2"/>
    <property type="match status" value="1"/>
</dbReference>
<dbReference type="PANTHER" id="PTHR47961:SF6">
    <property type="entry name" value="DNA-DIRECTED DNA POLYMERASE"/>
    <property type="match status" value="1"/>
</dbReference>
<dbReference type="InterPro" id="IPR014001">
    <property type="entry name" value="Helicase_ATP-bd"/>
</dbReference>
<dbReference type="AlphaFoldDB" id="A0A023BBV6"/>
<dbReference type="SMART" id="SM00487">
    <property type="entry name" value="DEXDc"/>
    <property type="match status" value="1"/>
</dbReference>
<gene>
    <name evidence="8" type="ORF">GNI_019650</name>
</gene>
<keyword evidence="3 8" id="KW-0347">Helicase</keyword>
<dbReference type="Proteomes" id="UP000019763">
    <property type="component" value="Unassembled WGS sequence"/>
</dbReference>
<dbReference type="InterPro" id="IPR001650">
    <property type="entry name" value="Helicase_C-like"/>
</dbReference>
<dbReference type="GO" id="GO:0004386">
    <property type="term" value="F:helicase activity"/>
    <property type="evidence" value="ECO:0007669"/>
    <property type="project" value="UniProtKB-KW"/>
</dbReference>
<dbReference type="VEuPathDB" id="CryptoDB:GNI_019650"/>
<dbReference type="InterPro" id="IPR011545">
    <property type="entry name" value="DEAD/DEAH_box_helicase_dom"/>
</dbReference>
<reference evidence="8" key="1">
    <citation type="submission" date="2013-12" db="EMBL/GenBank/DDBJ databases">
        <authorList>
            <person name="Omoto C.K."/>
            <person name="Sibley D."/>
            <person name="Venepally P."/>
            <person name="Hadjithomas M."/>
            <person name="Karamycheva S."/>
            <person name="Brunk B."/>
            <person name="Roos D."/>
            <person name="Caler E."/>
            <person name="Lorenzi H."/>
        </authorList>
    </citation>
    <scope>NUCLEOTIDE SEQUENCE</scope>
</reference>
<keyword evidence="9" id="KW-1185">Reference proteome</keyword>
<dbReference type="GO" id="GO:0003676">
    <property type="term" value="F:nucleic acid binding"/>
    <property type="evidence" value="ECO:0007669"/>
    <property type="project" value="InterPro"/>
</dbReference>
<dbReference type="EMBL" id="AFNH02000143">
    <property type="protein sequence ID" value="EZG81189.1"/>
    <property type="molecule type" value="Genomic_DNA"/>
</dbReference>
<feature type="region of interest" description="Disordered" evidence="5">
    <location>
        <begin position="142"/>
        <end position="166"/>
    </location>
</feature>
<keyword evidence="1" id="KW-0547">Nucleotide-binding</keyword>